<accession>A0A2T7A6Z3</accession>
<proteinExistence type="predicted"/>
<dbReference type="AlphaFoldDB" id="A0A2T7A6Z3"/>
<evidence type="ECO:0000313" key="1">
    <source>
        <dbReference type="EMBL" id="PUU83498.1"/>
    </source>
</evidence>
<sequence length="95" mass="10677">MITLRPAFISPVPFSFIVHFSPLLTNALVHPLPFLIPSCCHGYLWRGGYAGVDMFLDSKGLPYCMSVATFSMLPFDFFSKLTFCRSPREENILGP</sequence>
<name>A0A2T7A6Z3_TUBBO</name>
<evidence type="ECO:0000313" key="2">
    <source>
        <dbReference type="Proteomes" id="UP000244722"/>
    </source>
</evidence>
<dbReference type="Proteomes" id="UP000244722">
    <property type="component" value="Unassembled WGS sequence"/>
</dbReference>
<reference evidence="1 2" key="1">
    <citation type="submission" date="2017-04" db="EMBL/GenBank/DDBJ databases">
        <title>Draft genome sequence of Tuber borchii Vittad., a whitish edible truffle.</title>
        <authorList>
            <consortium name="DOE Joint Genome Institute"/>
            <person name="Murat C."/>
            <person name="Kuo A."/>
            <person name="Barry K.W."/>
            <person name="Clum A."/>
            <person name="Dockter R.B."/>
            <person name="Fauchery L."/>
            <person name="Iotti M."/>
            <person name="Kohler A."/>
            <person name="Labutti K."/>
            <person name="Lindquist E.A."/>
            <person name="Lipzen A."/>
            <person name="Ohm R.A."/>
            <person name="Wang M."/>
            <person name="Grigoriev I.V."/>
            <person name="Zambonelli A."/>
            <person name="Martin F.M."/>
        </authorList>
    </citation>
    <scope>NUCLEOTIDE SEQUENCE [LARGE SCALE GENOMIC DNA]</scope>
    <source>
        <strain evidence="1 2">Tbo3840</strain>
    </source>
</reference>
<organism evidence="1 2">
    <name type="scientific">Tuber borchii</name>
    <name type="common">White truffle</name>
    <dbReference type="NCBI Taxonomy" id="42251"/>
    <lineage>
        <taxon>Eukaryota</taxon>
        <taxon>Fungi</taxon>
        <taxon>Dikarya</taxon>
        <taxon>Ascomycota</taxon>
        <taxon>Pezizomycotina</taxon>
        <taxon>Pezizomycetes</taxon>
        <taxon>Pezizales</taxon>
        <taxon>Tuberaceae</taxon>
        <taxon>Tuber</taxon>
    </lineage>
</organism>
<gene>
    <name evidence="1" type="ORF">B9Z19DRAFT_1072502</name>
</gene>
<protein>
    <submittedName>
        <fullName evidence="1">Uncharacterized protein</fullName>
    </submittedName>
</protein>
<keyword evidence="2" id="KW-1185">Reference proteome</keyword>
<dbReference type="EMBL" id="NESQ01000011">
    <property type="protein sequence ID" value="PUU83498.1"/>
    <property type="molecule type" value="Genomic_DNA"/>
</dbReference>
<comment type="caution">
    <text evidence="1">The sequence shown here is derived from an EMBL/GenBank/DDBJ whole genome shotgun (WGS) entry which is preliminary data.</text>
</comment>